<keyword evidence="2" id="KW-1185">Reference proteome</keyword>
<dbReference type="AlphaFoldDB" id="A0A1E5QA85"/>
<accession>A0A1E5QA85</accession>
<reference evidence="2" key="1">
    <citation type="submission" date="2016-07" db="EMBL/GenBank/DDBJ databases">
        <authorList>
            <person name="Florea S."/>
            <person name="Webb J.S."/>
            <person name="Jaromczyk J."/>
            <person name="Schardl C.L."/>
        </authorList>
    </citation>
    <scope>NUCLEOTIDE SEQUENCE [LARGE SCALE GENOMIC DNA]</scope>
    <source>
        <strain evidence="2">MV-1</strain>
    </source>
</reference>
<organism evidence="1 2">
    <name type="scientific">Magnetovibrio blakemorei</name>
    <dbReference type="NCBI Taxonomy" id="28181"/>
    <lineage>
        <taxon>Bacteria</taxon>
        <taxon>Pseudomonadati</taxon>
        <taxon>Pseudomonadota</taxon>
        <taxon>Alphaproteobacteria</taxon>
        <taxon>Rhodospirillales</taxon>
        <taxon>Magnetovibrionaceae</taxon>
        <taxon>Magnetovibrio</taxon>
    </lineage>
</organism>
<protein>
    <submittedName>
        <fullName evidence="1">Uncharacterized protein</fullName>
    </submittedName>
</protein>
<gene>
    <name evidence="1" type="ORF">BEN30_00090</name>
</gene>
<dbReference type="EMBL" id="MCGG01000012">
    <property type="protein sequence ID" value="OEJ68583.1"/>
    <property type="molecule type" value="Genomic_DNA"/>
</dbReference>
<dbReference type="RefSeq" id="WP_069957101.1">
    <property type="nucleotide sequence ID" value="NZ_MCGG01000012.1"/>
</dbReference>
<comment type="caution">
    <text evidence="1">The sequence shown here is derived from an EMBL/GenBank/DDBJ whole genome shotgun (WGS) entry which is preliminary data.</text>
</comment>
<name>A0A1E5QA85_9PROT</name>
<dbReference type="STRING" id="28181.BEN30_00090"/>
<sequence length="136" mass="15055">MISIQKITTYALGFCVSGVLMVTTLSAGSAKDRSDPEVAAVAPVYLQLEITSACTDDGAVFKVINRGVKWPKSGYLRLYYADDKSVLGERKLRLAPGQKVSFNVTKDIMAGHPVAIWVEPEWYEREMEYDATIDCN</sequence>
<proteinExistence type="predicted"/>
<evidence type="ECO:0000313" key="2">
    <source>
        <dbReference type="Proteomes" id="UP000095347"/>
    </source>
</evidence>
<evidence type="ECO:0000313" key="1">
    <source>
        <dbReference type="EMBL" id="OEJ68583.1"/>
    </source>
</evidence>
<dbReference type="Proteomes" id="UP000095347">
    <property type="component" value="Unassembled WGS sequence"/>
</dbReference>